<keyword evidence="2" id="KW-1185">Reference proteome</keyword>
<accession>A0A8C3FN41</accession>
<reference evidence="1" key="1">
    <citation type="submission" date="2025-08" db="UniProtKB">
        <authorList>
            <consortium name="Ensembl"/>
        </authorList>
    </citation>
    <scope>IDENTIFICATION</scope>
</reference>
<name>A0A8C3FN41_CHRPI</name>
<evidence type="ECO:0000313" key="1">
    <source>
        <dbReference type="Ensembl" id="ENSCPBP00000011637.1"/>
    </source>
</evidence>
<sequence>MLARDCHCVIDVLIPRAQVSCSCRMCSNRHSLQCFRQYAKDIGFIKLKS</sequence>
<dbReference type="InterPro" id="IPR043140">
    <property type="entry name" value="Ribosomal_uS14_sf"/>
</dbReference>
<organism evidence="1 2">
    <name type="scientific">Chrysemys picta bellii</name>
    <name type="common">Western painted turtle</name>
    <name type="synonym">Emys bellii</name>
    <dbReference type="NCBI Taxonomy" id="8478"/>
    <lineage>
        <taxon>Eukaryota</taxon>
        <taxon>Metazoa</taxon>
        <taxon>Chordata</taxon>
        <taxon>Craniata</taxon>
        <taxon>Vertebrata</taxon>
        <taxon>Euteleostomi</taxon>
        <taxon>Archelosauria</taxon>
        <taxon>Testudinata</taxon>
        <taxon>Testudines</taxon>
        <taxon>Cryptodira</taxon>
        <taxon>Durocryptodira</taxon>
        <taxon>Testudinoidea</taxon>
        <taxon>Emydidae</taxon>
        <taxon>Chrysemys</taxon>
    </lineage>
</organism>
<reference evidence="1" key="2">
    <citation type="submission" date="2025-09" db="UniProtKB">
        <authorList>
            <consortium name="Ensembl"/>
        </authorList>
    </citation>
    <scope>IDENTIFICATION</scope>
</reference>
<protein>
    <submittedName>
        <fullName evidence="1">Uncharacterized protein</fullName>
    </submittedName>
</protein>
<dbReference type="Gene3D" id="4.10.830.10">
    <property type="entry name" value="30s Ribosomal Protein S14, Chain N"/>
    <property type="match status" value="1"/>
</dbReference>
<proteinExistence type="predicted"/>
<dbReference type="AlphaFoldDB" id="A0A8C3FN41"/>
<evidence type="ECO:0000313" key="2">
    <source>
        <dbReference type="Proteomes" id="UP000694380"/>
    </source>
</evidence>
<dbReference type="Ensembl" id="ENSCPBT00000013921.1">
    <property type="protein sequence ID" value="ENSCPBP00000011637.1"/>
    <property type="gene ID" value="ENSCPBG00000008854.1"/>
</dbReference>
<dbReference type="Proteomes" id="UP000694380">
    <property type="component" value="Unplaced"/>
</dbReference>